<feature type="non-terminal residue" evidence="1">
    <location>
        <position position="1"/>
    </location>
</feature>
<comment type="caution">
    <text evidence="1">The sequence shown here is derived from an EMBL/GenBank/DDBJ whole genome shotgun (WGS) entry which is preliminary data.</text>
</comment>
<proteinExistence type="predicted"/>
<protein>
    <submittedName>
        <fullName evidence="1">Uncharacterized protein</fullName>
    </submittedName>
</protein>
<dbReference type="EMBL" id="AJWY01005092">
    <property type="protein sequence ID" value="EKC70574.1"/>
    <property type="molecule type" value="Genomic_DNA"/>
</dbReference>
<accession>K1TSK6</accession>
<name>K1TSK6_9ZZZZ</name>
<sequence>LQELGRKSLQLFDEELRANNEEDTYLTRLQGEVKNYKDNKRKITSVSLASSTNVDYYTADGYSFARIACGYGMTENGKKSSTMLVYLLRRDENRKWRIYGWETADQLNDSLEQQENN</sequence>
<organism evidence="1">
    <name type="scientific">human gut metagenome</name>
    <dbReference type="NCBI Taxonomy" id="408170"/>
    <lineage>
        <taxon>unclassified sequences</taxon>
        <taxon>metagenomes</taxon>
        <taxon>organismal metagenomes</taxon>
    </lineage>
</organism>
<dbReference type="InterPro" id="IPR046563">
    <property type="entry name" value="DUF6715"/>
</dbReference>
<reference evidence="1" key="1">
    <citation type="journal article" date="2013" name="Environ. Microbiol.">
        <title>Microbiota from the distal guts of lean and obese adolescents exhibit partial functional redundancy besides clear differences in community structure.</title>
        <authorList>
            <person name="Ferrer M."/>
            <person name="Ruiz A."/>
            <person name="Lanza F."/>
            <person name="Haange S.B."/>
            <person name="Oberbach A."/>
            <person name="Till H."/>
            <person name="Bargiela R."/>
            <person name="Campoy C."/>
            <person name="Segura M.T."/>
            <person name="Richter M."/>
            <person name="von Bergen M."/>
            <person name="Seifert J."/>
            <person name="Suarez A."/>
        </authorList>
    </citation>
    <scope>NUCLEOTIDE SEQUENCE</scope>
</reference>
<evidence type="ECO:0000313" key="1">
    <source>
        <dbReference type="EMBL" id="EKC70574.1"/>
    </source>
</evidence>
<dbReference type="AlphaFoldDB" id="K1TSK6"/>
<dbReference type="Pfam" id="PF20462">
    <property type="entry name" value="DUF6715"/>
    <property type="match status" value="1"/>
</dbReference>
<gene>
    <name evidence="1" type="ORF">LEA_07709</name>
</gene>